<name>A0ACC3DXD3_9PEZI</name>
<dbReference type="EMBL" id="JAWDJW010000187">
    <property type="protein sequence ID" value="KAK3081365.1"/>
    <property type="molecule type" value="Genomic_DNA"/>
</dbReference>
<keyword evidence="2" id="KW-1185">Reference proteome</keyword>
<sequence length="122" mass="13836">MAVQNHLRFLDFPAEIREEVYRHLLTSDSVRGPHPTIDGGIACRFDLSILRTSRQIHAEARKVFLSANTFVKIETPWTEAQHHVEQEGLVPLIITGTAADEFDGHKFGVKINAPDYMQHFNA</sequence>
<accession>A0ACC3DXD3</accession>
<protein>
    <submittedName>
        <fullName evidence="1">Uncharacterized protein</fullName>
    </submittedName>
</protein>
<gene>
    <name evidence="1" type="ORF">LTS18_007441</name>
</gene>
<reference evidence="1" key="1">
    <citation type="submission" date="2024-09" db="EMBL/GenBank/DDBJ databases">
        <title>Black Yeasts Isolated from many extreme environments.</title>
        <authorList>
            <person name="Coleine C."/>
            <person name="Stajich J.E."/>
            <person name="Selbmann L."/>
        </authorList>
    </citation>
    <scope>NUCLEOTIDE SEQUENCE</scope>
    <source>
        <strain evidence="1">CCFEE 5737</strain>
    </source>
</reference>
<evidence type="ECO:0000313" key="2">
    <source>
        <dbReference type="Proteomes" id="UP001186974"/>
    </source>
</evidence>
<dbReference type="Proteomes" id="UP001186974">
    <property type="component" value="Unassembled WGS sequence"/>
</dbReference>
<proteinExistence type="predicted"/>
<feature type="non-terminal residue" evidence="1">
    <location>
        <position position="122"/>
    </location>
</feature>
<organism evidence="1 2">
    <name type="scientific">Coniosporium uncinatum</name>
    <dbReference type="NCBI Taxonomy" id="93489"/>
    <lineage>
        <taxon>Eukaryota</taxon>
        <taxon>Fungi</taxon>
        <taxon>Dikarya</taxon>
        <taxon>Ascomycota</taxon>
        <taxon>Pezizomycotina</taxon>
        <taxon>Dothideomycetes</taxon>
        <taxon>Dothideomycetes incertae sedis</taxon>
        <taxon>Coniosporium</taxon>
    </lineage>
</organism>
<comment type="caution">
    <text evidence="1">The sequence shown here is derived from an EMBL/GenBank/DDBJ whole genome shotgun (WGS) entry which is preliminary data.</text>
</comment>
<evidence type="ECO:0000313" key="1">
    <source>
        <dbReference type="EMBL" id="KAK3081365.1"/>
    </source>
</evidence>